<organism evidence="1 2">
    <name type="scientific">Methylomonas methanica (strain DSM 25384 / MC09)</name>
    <dbReference type="NCBI Taxonomy" id="857087"/>
    <lineage>
        <taxon>Bacteria</taxon>
        <taxon>Pseudomonadati</taxon>
        <taxon>Pseudomonadota</taxon>
        <taxon>Gammaproteobacteria</taxon>
        <taxon>Methylococcales</taxon>
        <taxon>Methylococcaceae</taxon>
        <taxon>Methylomonas</taxon>
    </lineage>
</organism>
<dbReference type="AlphaFoldDB" id="F9ZZ99"/>
<reference evidence="1 2" key="1">
    <citation type="journal article" date="2011" name="J. Bacteriol.">
        <title>Complete Genome Sequence of the Aerobic Marine Methanotroph Methylomonas methanica MC09.</title>
        <authorList>
            <person name="Boden R."/>
            <person name="Cunliffe M."/>
            <person name="Scanlan J."/>
            <person name="Moussard H."/>
            <person name="Kits K.D."/>
            <person name="Klotz M.G."/>
            <person name="Jetten M.S."/>
            <person name="Vuilleumier S."/>
            <person name="Han J."/>
            <person name="Peters L."/>
            <person name="Mikhailova N."/>
            <person name="Teshima H."/>
            <person name="Tapia R."/>
            <person name="Kyrpides N."/>
            <person name="Ivanova N."/>
            <person name="Pagani I."/>
            <person name="Cheng J.F."/>
            <person name="Goodwin L."/>
            <person name="Han C."/>
            <person name="Hauser L."/>
            <person name="Land M.L."/>
            <person name="Lapidus A."/>
            <person name="Lucas S."/>
            <person name="Pitluck S."/>
            <person name="Woyke T."/>
            <person name="Stein L."/>
            <person name="Murrell J.C."/>
        </authorList>
    </citation>
    <scope>NUCLEOTIDE SEQUENCE [LARGE SCALE GENOMIC DNA]</scope>
    <source>
        <strain evidence="1 2">MC09</strain>
    </source>
</reference>
<protein>
    <submittedName>
        <fullName evidence="1">Uncharacterized protein</fullName>
    </submittedName>
</protein>
<gene>
    <name evidence="1" type="ordered locus">Metme_2742</name>
</gene>
<sequence>MPAYLKMQLTIAGNLAMSNQKPSALLGDVRRTMRLKQVIMIGSNSSRNITD</sequence>
<dbReference type="HOGENOM" id="CLU_3100708_0_0_6"/>
<evidence type="ECO:0000313" key="2">
    <source>
        <dbReference type="Proteomes" id="UP000008888"/>
    </source>
</evidence>
<reference evidence="2" key="3">
    <citation type="submission" date="2011-05" db="EMBL/GenBank/DDBJ databases">
        <title>Complete sequence of Methylomonas methanica MC09.</title>
        <authorList>
            <consortium name="US DOE Joint Genome Institute"/>
            <person name="Lucas S."/>
            <person name="Han J."/>
            <person name="Lapidus A."/>
            <person name="Cheng J.-F."/>
            <person name="Goodwin L."/>
            <person name="Pitluck S."/>
            <person name="Peters L."/>
            <person name="Mikhailova N."/>
            <person name="Teshima H."/>
            <person name="Han C."/>
            <person name="Tapia R."/>
            <person name="Land M."/>
            <person name="Hauser L."/>
            <person name="Kyrpides N."/>
            <person name="Ivanova N."/>
            <person name="Pagani I."/>
            <person name="Stein L."/>
            <person name="Woyke T."/>
        </authorList>
    </citation>
    <scope>NUCLEOTIDE SEQUENCE [LARGE SCALE GENOMIC DNA]</scope>
    <source>
        <strain evidence="2">MC09</strain>
    </source>
</reference>
<dbReference type="KEGG" id="mmt:Metme_2742"/>
<dbReference type="EMBL" id="CP002738">
    <property type="protein sequence ID" value="AEG01125.1"/>
    <property type="molecule type" value="Genomic_DNA"/>
</dbReference>
<accession>F9ZZ99</accession>
<evidence type="ECO:0000313" key="1">
    <source>
        <dbReference type="EMBL" id="AEG01125.1"/>
    </source>
</evidence>
<name>F9ZZ99_METMM</name>
<reference key="2">
    <citation type="submission" date="2011-05" db="EMBL/GenBank/DDBJ databases">
        <title>Complete genome sequence of the aerobic marine methanotroph Methylomonas methanica MC09.</title>
        <authorList>
            <person name="Boden R."/>
            <person name="Cunliffe M."/>
            <person name="Scanlan J."/>
            <person name="Moussard H."/>
            <person name="Kits K.D."/>
            <person name="Klotz M."/>
            <person name="Jetten M."/>
            <person name="Vuilleumier S."/>
            <person name="Han J."/>
            <person name="Peters L."/>
            <person name="Mikhailova N."/>
            <person name="Teshima H."/>
            <person name="Tapia R."/>
            <person name="Kyrpides N."/>
            <person name="Ivanova N."/>
            <person name="Pagani I."/>
            <person name="Cheng J.-F."/>
            <person name="Goodwin L."/>
            <person name="Han C."/>
            <person name="Hauser L."/>
            <person name="Land M."/>
            <person name="Lapidus A."/>
            <person name="Lucas S."/>
            <person name="Pitluck S."/>
            <person name="Woyke T."/>
            <person name="Stein L.Y."/>
            <person name="Murrell C."/>
        </authorList>
    </citation>
    <scope>NUCLEOTIDE SEQUENCE</scope>
    <source>
        <strain>MC09</strain>
    </source>
</reference>
<keyword evidence="2" id="KW-1185">Reference proteome</keyword>
<dbReference type="Proteomes" id="UP000008888">
    <property type="component" value="Chromosome"/>
</dbReference>
<proteinExistence type="predicted"/>